<dbReference type="EMBL" id="BARU01019557">
    <property type="protein sequence ID" value="GAH54140.1"/>
    <property type="molecule type" value="Genomic_DNA"/>
</dbReference>
<organism evidence="1">
    <name type="scientific">marine sediment metagenome</name>
    <dbReference type="NCBI Taxonomy" id="412755"/>
    <lineage>
        <taxon>unclassified sequences</taxon>
        <taxon>metagenomes</taxon>
        <taxon>ecological metagenomes</taxon>
    </lineage>
</organism>
<gene>
    <name evidence="1" type="ORF">S03H2_32203</name>
</gene>
<reference evidence="1" key="1">
    <citation type="journal article" date="2014" name="Front. Microbiol.">
        <title>High frequency of phylogenetically diverse reductive dehalogenase-homologous genes in deep subseafloor sedimentary metagenomes.</title>
        <authorList>
            <person name="Kawai M."/>
            <person name="Futagami T."/>
            <person name="Toyoda A."/>
            <person name="Takaki Y."/>
            <person name="Nishi S."/>
            <person name="Hori S."/>
            <person name="Arai W."/>
            <person name="Tsubouchi T."/>
            <person name="Morono Y."/>
            <person name="Uchiyama I."/>
            <person name="Ito T."/>
            <person name="Fujiyama A."/>
            <person name="Inagaki F."/>
            <person name="Takami H."/>
        </authorList>
    </citation>
    <scope>NUCLEOTIDE SEQUENCE</scope>
    <source>
        <strain evidence="1">Expedition CK06-06</strain>
    </source>
</reference>
<accession>X1HAP8</accession>
<dbReference type="AlphaFoldDB" id="X1HAP8"/>
<protein>
    <submittedName>
        <fullName evidence="1">Uncharacterized protein</fullName>
    </submittedName>
</protein>
<proteinExistence type="predicted"/>
<name>X1HAP8_9ZZZZ</name>
<comment type="caution">
    <text evidence="1">The sequence shown here is derived from an EMBL/GenBank/DDBJ whole genome shotgun (WGS) entry which is preliminary data.</text>
</comment>
<evidence type="ECO:0000313" key="1">
    <source>
        <dbReference type="EMBL" id="GAH54140.1"/>
    </source>
</evidence>
<sequence length="90" mass="9438">MGKILYLFIIVLTTLPSGLMAQSPLCASSPTTFGYEYVSSVSINGVSRAGATGFSGPGYFDYTGSSITSLVAGNTYPMSVTVKTNNSYKE</sequence>